<dbReference type="EMBL" id="CP022957">
    <property type="protein sequence ID" value="ASV32595.1"/>
    <property type="molecule type" value="Genomic_DNA"/>
</dbReference>
<name>A0A223VB52_9FLAO</name>
<sequence length="115" mass="13079">MKRILIMAVLALSFSAHAQQVEPKFEKVGDKVKATYFHANGEISQQGFFLNEKLEGKWTMFDDKGEKIAMGNYDKGVKTGKWLFWEGDTVKEVNFDNNRIASVEKMDAKEAIVTN</sequence>
<accession>A0A223VB52</accession>
<keyword evidence="3" id="KW-1185">Reference proteome</keyword>
<evidence type="ECO:0000313" key="2">
    <source>
        <dbReference type="EMBL" id="ASV32595.1"/>
    </source>
</evidence>
<dbReference type="Gene3D" id="2.20.110.10">
    <property type="entry name" value="Histone H3 K4-specific methyltransferase SET7/9 N-terminal domain"/>
    <property type="match status" value="1"/>
</dbReference>
<organism evidence="2 3">
    <name type="scientific">Maribacter cobaltidurans</name>
    <dbReference type="NCBI Taxonomy" id="1178778"/>
    <lineage>
        <taxon>Bacteria</taxon>
        <taxon>Pseudomonadati</taxon>
        <taxon>Bacteroidota</taxon>
        <taxon>Flavobacteriia</taxon>
        <taxon>Flavobacteriales</taxon>
        <taxon>Flavobacteriaceae</taxon>
        <taxon>Maribacter</taxon>
    </lineage>
</organism>
<dbReference type="SUPFAM" id="SSF82185">
    <property type="entry name" value="Histone H3 K4-specific methyltransferase SET7/9 N-terminal domain"/>
    <property type="match status" value="1"/>
</dbReference>
<keyword evidence="2" id="KW-0808">Transferase</keyword>
<gene>
    <name evidence="2" type="ORF">CJ263_07055</name>
</gene>
<reference evidence="2 3" key="1">
    <citation type="submission" date="2017-08" db="EMBL/GenBank/DDBJ databases">
        <title>The complete genome sequence of Maribacter sp. B1, isolated from deep-sea sediment.</title>
        <authorList>
            <person name="Wu Y.-H."/>
            <person name="Cheng H."/>
            <person name="Xu X.-W."/>
        </authorList>
    </citation>
    <scope>NUCLEOTIDE SEQUENCE [LARGE SCALE GENOMIC DNA]</scope>
    <source>
        <strain evidence="2 3">B1</strain>
    </source>
</reference>
<dbReference type="AlphaFoldDB" id="A0A223VB52"/>
<feature type="signal peptide" evidence="1">
    <location>
        <begin position="1"/>
        <end position="18"/>
    </location>
</feature>
<dbReference type="Proteomes" id="UP000215244">
    <property type="component" value="Chromosome"/>
</dbReference>
<protein>
    <submittedName>
        <fullName evidence="2">Nicotinic acid mononucleotide adenyltransferase</fullName>
    </submittedName>
</protein>
<dbReference type="GO" id="GO:0016740">
    <property type="term" value="F:transferase activity"/>
    <property type="evidence" value="ECO:0007669"/>
    <property type="project" value="UniProtKB-KW"/>
</dbReference>
<dbReference type="OrthoDB" id="1467310at2"/>
<dbReference type="RefSeq" id="WP_094999146.1">
    <property type="nucleotide sequence ID" value="NZ_BMJL01000006.1"/>
</dbReference>
<feature type="chain" id="PRO_5012036251" evidence="1">
    <location>
        <begin position="19"/>
        <end position="115"/>
    </location>
</feature>
<dbReference type="KEGG" id="marb:CJ263_07055"/>
<proteinExistence type="predicted"/>
<keyword evidence="1" id="KW-0732">Signal</keyword>
<evidence type="ECO:0000313" key="3">
    <source>
        <dbReference type="Proteomes" id="UP000215244"/>
    </source>
</evidence>
<evidence type="ECO:0000256" key="1">
    <source>
        <dbReference type="SAM" id="SignalP"/>
    </source>
</evidence>